<dbReference type="EMBL" id="ML986503">
    <property type="protein sequence ID" value="KAF2274387.1"/>
    <property type="molecule type" value="Genomic_DNA"/>
</dbReference>
<feature type="compositionally biased region" description="Polar residues" evidence="1">
    <location>
        <begin position="283"/>
        <end position="299"/>
    </location>
</feature>
<feature type="compositionally biased region" description="Polar residues" evidence="1">
    <location>
        <begin position="502"/>
        <end position="516"/>
    </location>
</feature>
<dbReference type="OrthoDB" id="4115400at2759"/>
<dbReference type="RefSeq" id="XP_033651926.1">
    <property type="nucleotide sequence ID" value="XM_033801097.1"/>
</dbReference>
<feature type="region of interest" description="Disordered" evidence="1">
    <location>
        <begin position="1"/>
        <end position="80"/>
    </location>
</feature>
<feature type="region of interest" description="Disordered" evidence="1">
    <location>
        <begin position="101"/>
        <end position="301"/>
    </location>
</feature>
<accession>A0A6A6JDN0</accession>
<dbReference type="Proteomes" id="UP000800097">
    <property type="component" value="Unassembled WGS sequence"/>
</dbReference>
<feature type="compositionally biased region" description="Low complexity" evidence="1">
    <location>
        <begin position="902"/>
        <end position="913"/>
    </location>
</feature>
<feature type="compositionally biased region" description="Low complexity" evidence="1">
    <location>
        <begin position="624"/>
        <end position="638"/>
    </location>
</feature>
<gene>
    <name evidence="2" type="ORF">EI97DRAFT_460245</name>
</gene>
<feature type="compositionally biased region" description="Basic residues" evidence="1">
    <location>
        <begin position="145"/>
        <end position="164"/>
    </location>
</feature>
<feature type="compositionally biased region" description="Pro residues" evidence="1">
    <location>
        <begin position="1"/>
        <end position="10"/>
    </location>
</feature>
<organism evidence="2 3">
    <name type="scientific">Westerdykella ornata</name>
    <dbReference type="NCBI Taxonomy" id="318751"/>
    <lineage>
        <taxon>Eukaryota</taxon>
        <taxon>Fungi</taxon>
        <taxon>Dikarya</taxon>
        <taxon>Ascomycota</taxon>
        <taxon>Pezizomycotina</taxon>
        <taxon>Dothideomycetes</taxon>
        <taxon>Pleosporomycetidae</taxon>
        <taxon>Pleosporales</taxon>
        <taxon>Sporormiaceae</taxon>
        <taxon>Westerdykella</taxon>
    </lineage>
</organism>
<evidence type="ECO:0000256" key="1">
    <source>
        <dbReference type="SAM" id="MobiDB-lite"/>
    </source>
</evidence>
<dbReference type="GeneID" id="54554272"/>
<feature type="region of interest" description="Disordered" evidence="1">
    <location>
        <begin position="734"/>
        <end position="1026"/>
    </location>
</feature>
<feature type="compositionally biased region" description="Polar residues" evidence="1">
    <location>
        <begin position="567"/>
        <end position="580"/>
    </location>
</feature>
<dbReference type="AlphaFoldDB" id="A0A6A6JDN0"/>
<feature type="compositionally biased region" description="Gly residues" evidence="1">
    <location>
        <begin position="1013"/>
        <end position="1026"/>
    </location>
</feature>
<evidence type="ECO:0000313" key="3">
    <source>
        <dbReference type="Proteomes" id="UP000800097"/>
    </source>
</evidence>
<feature type="region of interest" description="Disordered" evidence="1">
    <location>
        <begin position="439"/>
        <end position="720"/>
    </location>
</feature>
<name>A0A6A6JDN0_WESOR</name>
<feature type="compositionally biased region" description="Acidic residues" evidence="1">
    <location>
        <begin position="124"/>
        <end position="134"/>
    </location>
</feature>
<feature type="compositionally biased region" description="Polar residues" evidence="1">
    <location>
        <begin position="644"/>
        <end position="656"/>
    </location>
</feature>
<feature type="compositionally biased region" description="Basic and acidic residues" evidence="1">
    <location>
        <begin position="764"/>
        <end position="774"/>
    </location>
</feature>
<evidence type="ECO:0000313" key="2">
    <source>
        <dbReference type="EMBL" id="KAF2274387.1"/>
    </source>
</evidence>
<feature type="compositionally biased region" description="Pro residues" evidence="1">
    <location>
        <begin position="836"/>
        <end position="853"/>
    </location>
</feature>
<feature type="compositionally biased region" description="Polar residues" evidence="1">
    <location>
        <begin position="36"/>
        <end position="56"/>
    </location>
</feature>
<sequence>MAGPRKPPPRASQQQRNAIVEEEPAMRTRYGRGVKSTPTKTEATAISKASPTQANGSIDGKRRKRYFSPTLSPPETRGPYAEYTAPNLIIRGLPTQFLQELADKETRNQRKQRLYAGQFTQSDLENDTSSDESDVPTPPPTSARGRGRGGGRGGRPRGRGRGRGRGTAPAVSRHSTSISPLRTRKPRGRQPSHHSEEEDDGEEKSANQSAEMEGAKPSPLPNEDILMMDAPDIEEEDKNCETNRDAPPQSFTPPGSPPTGLPSGIQEDVRQPALTVPTIKVARNSSSQTPQNGTSTEETTPVMELIDPEDDVLSNSDFPGPWVEDHVPPATEAEAEDRADFLLKRRFKPLTDVETIISSLNKFNPAQRSTENLYRLAENTQRILLEWQNEYLRLDKLAAPHLHPPKKPAHGGRIPLDPLVYEDMKEADLYGYIYDARKTPGTQDPFAQRPGAQKTGKRELRQRRGRENMESGAPSEEEQEPENEPTGPGRRQRRATRRFEPTEQNSGATTPKKNTNGWGGARKRGVSKFAPAASETPEPDGRPAKRAKVAPKPLPHPRIQEMREESVVTTSGDEGSLQTEAQERPPPVVEEHRKRGRPAGSKNTGRRSDYGIKKGPRKKNVETPAAPAAIAPAPVAGSPAPPTVLQSMREGQSQFPLETRPSPPPQQHPVPHERPHPPAQAMAQPVATVFQATPQPLARPDSHMNAASPMSNPPPDAYMHTAPLHQYVQPYAEEATPSPVSVAKGVKTRVKSEKRSQSMTIWWAERKARQKEMEAANAAAGGEAASPKPDGSGTTSKGSTPKPPSRRGKAPRAEHPLQPYPDPNFMQHDQMGYLTPHPPPPHGLPQYPNPHLPPMDHQHHPQRIQPGPSVPPHAPPPHLVQLHTIPHHQPLPQPPPGHAIVLHPSPLAALPTTTGPPPLAPAPPPLHHSAPHTQQRQMPALAPAPGPIPQLKSYPSPYGARRGKPGASKQPVALAPAPSPAGFAPMTGAPETGREREMSFKVLVPGPPPSQGPQGGGVAGEGGSRG</sequence>
<reference evidence="2" key="1">
    <citation type="journal article" date="2020" name="Stud. Mycol.">
        <title>101 Dothideomycetes genomes: a test case for predicting lifestyles and emergence of pathogens.</title>
        <authorList>
            <person name="Haridas S."/>
            <person name="Albert R."/>
            <person name="Binder M."/>
            <person name="Bloem J."/>
            <person name="Labutti K."/>
            <person name="Salamov A."/>
            <person name="Andreopoulos B."/>
            <person name="Baker S."/>
            <person name="Barry K."/>
            <person name="Bills G."/>
            <person name="Bluhm B."/>
            <person name="Cannon C."/>
            <person name="Castanera R."/>
            <person name="Culley D."/>
            <person name="Daum C."/>
            <person name="Ezra D."/>
            <person name="Gonzalez J."/>
            <person name="Henrissat B."/>
            <person name="Kuo A."/>
            <person name="Liang C."/>
            <person name="Lipzen A."/>
            <person name="Lutzoni F."/>
            <person name="Magnuson J."/>
            <person name="Mondo S."/>
            <person name="Nolan M."/>
            <person name="Ohm R."/>
            <person name="Pangilinan J."/>
            <person name="Park H.-J."/>
            <person name="Ramirez L."/>
            <person name="Alfaro M."/>
            <person name="Sun H."/>
            <person name="Tritt A."/>
            <person name="Yoshinaga Y."/>
            <person name="Zwiers L.-H."/>
            <person name="Turgeon B."/>
            <person name="Goodwin S."/>
            <person name="Spatafora J."/>
            <person name="Crous P."/>
            <person name="Grigoriev I."/>
        </authorList>
    </citation>
    <scope>NUCLEOTIDE SEQUENCE</scope>
    <source>
        <strain evidence="2">CBS 379.55</strain>
    </source>
</reference>
<feature type="compositionally biased region" description="Pro residues" evidence="1">
    <location>
        <begin position="914"/>
        <end position="926"/>
    </location>
</feature>
<protein>
    <submittedName>
        <fullName evidence="2">Uncharacterized protein</fullName>
    </submittedName>
</protein>
<proteinExistence type="predicted"/>
<keyword evidence="3" id="KW-1185">Reference proteome</keyword>
<feature type="compositionally biased region" description="Low complexity" evidence="1">
    <location>
        <begin position="775"/>
        <end position="785"/>
    </location>
</feature>
<feature type="compositionally biased region" description="Basic residues" evidence="1">
    <location>
        <begin position="182"/>
        <end position="192"/>
    </location>
</feature>
<feature type="compositionally biased region" description="Pro residues" evidence="1">
    <location>
        <begin position="868"/>
        <end position="878"/>
    </location>
</feature>
<feature type="compositionally biased region" description="Pro residues" evidence="1">
    <location>
        <begin position="250"/>
        <end position="260"/>
    </location>
</feature>